<comment type="similarity">
    <text evidence="2">Belongs to the glutamate-gated ion channel (TC 1.A.10.1) family.</text>
</comment>
<keyword evidence="4 9" id="KW-0812">Transmembrane</keyword>
<feature type="chain" id="PRO_5042150176" description="Ionotropic glutamate receptor C-terminal domain-containing protein" evidence="10">
    <location>
        <begin position="21"/>
        <end position="465"/>
    </location>
</feature>
<evidence type="ECO:0000256" key="1">
    <source>
        <dbReference type="ARBA" id="ARBA00004651"/>
    </source>
</evidence>
<name>A0AAD5KK07_9CRUS</name>
<keyword evidence="3" id="KW-1003">Cell membrane</keyword>
<comment type="subcellular location">
    <subcellularLocation>
        <location evidence="1">Cell membrane</location>
        <topology evidence="1">Multi-pass membrane protein</topology>
    </subcellularLocation>
</comment>
<dbReference type="PANTHER" id="PTHR42643">
    <property type="entry name" value="IONOTROPIC RECEPTOR 20A-RELATED"/>
    <property type="match status" value="1"/>
</dbReference>
<dbReference type="Gene3D" id="3.40.190.10">
    <property type="entry name" value="Periplasmic binding protein-like II"/>
    <property type="match status" value="1"/>
</dbReference>
<dbReference type="PANTHER" id="PTHR42643:SF24">
    <property type="entry name" value="IONOTROPIC RECEPTOR 60A"/>
    <property type="match status" value="1"/>
</dbReference>
<keyword evidence="5 9" id="KW-1133">Transmembrane helix</keyword>
<comment type="caution">
    <text evidence="12">The sequence shown here is derived from an EMBL/GenBank/DDBJ whole genome shotgun (WGS) entry which is preliminary data.</text>
</comment>
<keyword evidence="10" id="KW-0732">Signal</keyword>
<feature type="transmembrane region" description="Helical" evidence="9">
    <location>
        <begin position="218"/>
        <end position="238"/>
    </location>
</feature>
<sequence>MLCLFSILLGTLLLNSDVNSNQLVREERQLLYGRQLRASAFNFSPCLSATKTKSGNYSYSGVCNDVVRWVSEHFQMELIYVPASNEDRVKFGLVPSLIRQIQKQEVDIIPFSFVITPALAMLIDFSFHLGVEDYHLLQPWPEMESNLMACIRPFSATVWLLFVVSTVALIICMAFLTHFNHQYIFKLTSFMQTMSDHAIYAITVITGQGNSVSAKERLSFRLLLGMWCLTMVVLVNAYTTTLTSYLTVPKLKPIVNTLAELAASHDTQMTVDFELGKARMFLEATSGPKKIIGDSLRDHPEFLVKGSNLEGLKNVLEAGATYFTNRFIVKYFMAIDIKSHTNCRMTMSDPIPFIEYYSLGLPKGGRHNWIINHELQYLWENGLLAFWFKQYTPNVDKCMVAKAELRKERSALTLLDLSSAFALLGIGIGSSLLVFLFEIMTHLKRIRKFRRATNAIIVQNRWDGA</sequence>
<dbReference type="InterPro" id="IPR001320">
    <property type="entry name" value="Iontro_rcpt_C"/>
</dbReference>
<evidence type="ECO:0000259" key="11">
    <source>
        <dbReference type="Pfam" id="PF00060"/>
    </source>
</evidence>
<evidence type="ECO:0000256" key="7">
    <source>
        <dbReference type="ARBA" id="ARBA00023170"/>
    </source>
</evidence>
<protein>
    <recommendedName>
        <fullName evidence="11">Ionotropic glutamate receptor C-terminal domain-containing protein</fullName>
    </recommendedName>
</protein>
<dbReference type="Gene3D" id="1.10.287.70">
    <property type="match status" value="1"/>
</dbReference>
<evidence type="ECO:0000256" key="3">
    <source>
        <dbReference type="ARBA" id="ARBA00022475"/>
    </source>
</evidence>
<feature type="transmembrane region" description="Helical" evidence="9">
    <location>
        <begin position="156"/>
        <end position="176"/>
    </location>
</feature>
<evidence type="ECO:0000313" key="12">
    <source>
        <dbReference type="EMBL" id="KAI9554121.1"/>
    </source>
</evidence>
<reference evidence="12 13" key="1">
    <citation type="submission" date="2022-05" db="EMBL/GenBank/DDBJ databases">
        <title>A multi-omics perspective on studying reproductive biology in Daphnia sinensis.</title>
        <authorList>
            <person name="Jia J."/>
        </authorList>
    </citation>
    <scope>NUCLEOTIDE SEQUENCE [LARGE SCALE GENOMIC DNA]</scope>
    <source>
        <strain evidence="12 13">WSL</strain>
    </source>
</reference>
<evidence type="ECO:0000256" key="4">
    <source>
        <dbReference type="ARBA" id="ARBA00022692"/>
    </source>
</evidence>
<dbReference type="SUPFAM" id="SSF53850">
    <property type="entry name" value="Periplasmic binding protein-like II"/>
    <property type="match status" value="1"/>
</dbReference>
<dbReference type="AlphaFoldDB" id="A0AAD5KK07"/>
<dbReference type="GO" id="GO:0050906">
    <property type="term" value="P:detection of stimulus involved in sensory perception"/>
    <property type="evidence" value="ECO:0007669"/>
    <property type="project" value="UniProtKB-ARBA"/>
</dbReference>
<dbReference type="Proteomes" id="UP000820818">
    <property type="component" value="Linkage Group LG8"/>
</dbReference>
<keyword evidence="8" id="KW-0325">Glycoprotein</keyword>
<organism evidence="12 13">
    <name type="scientific">Daphnia sinensis</name>
    <dbReference type="NCBI Taxonomy" id="1820382"/>
    <lineage>
        <taxon>Eukaryota</taxon>
        <taxon>Metazoa</taxon>
        <taxon>Ecdysozoa</taxon>
        <taxon>Arthropoda</taxon>
        <taxon>Crustacea</taxon>
        <taxon>Branchiopoda</taxon>
        <taxon>Diplostraca</taxon>
        <taxon>Cladocera</taxon>
        <taxon>Anomopoda</taxon>
        <taxon>Daphniidae</taxon>
        <taxon>Daphnia</taxon>
        <taxon>Daphnia similis group</taxon>
    </lineage>
</organism>
<dbReference type="EMBL" id="WJBH02000008">
    <property type="protein sequence ID" value="KAI9554121.1"/>
    <property type="molecule type" value="Genomic_DNA"/>
</dbReference>
<evidence type="ECO:0000256" key="8">
    <source>
        <dbReference type="ARBA" id="ARBA00023180"/>
    </source>
</evidence>
<accession>A0AAD5KK07</accession>
<evidence type="ECO:0000256" key="9">
    <source>
        <dbReference type="SAM" id="Phobius"/>
    </source>
</evidence>
<dbReference type="GO" id="GO:0005886">
    <property type="term" value="C:plasma membrane"/>
    <property type="evidence" value="ECO:0007669"/>
    <property type="project" value="UniProtKB-SubCell"/>
</dbReference>
<gene>
    <name evidence="12" type="ORF">GHT06_019393</name>
</gene>
<proteinExistence type="inferred from homology"/>
<dbReference type="Pfam" id="PF00060">
    <property type="entry name" value="Lig_chan"/>
    <property type="match status" value="1"/>
</dbReference>
<dbReference type="InterPro" id="IPR052192">
    <property type="entry name" value="Insect_Ionotropic_Sensory_Rcpt"/>
</dbReference>
<evidence type="ECO:0000313" key="13">
    <source>
        <dbReference type="Proteomes" id="UP000820818"/>
    </source>
</evidence>
<keyword evidence="7" id="KW-0675">Receptor</keyword>
<dbReference type="GO" id="GO:0015276">
    <property type="term" value="F:ligand-gated monoatomic ion channel activity"/>
    <property type="evidence" value="ECO:0007669"/>
    <property type="project" value="InterPro"/>
</dbReference>
<evidence type="ECO:0000256" key="6">
    <source>
        <dbReference type="ARBA" id="ARBA00023136"/>
    </source>
</evidence>
<evidence type="ECO:0000256" key="2">
    <source>
        <dbReference type="ARBA" id="ARBA00008685"/>
    </source>
</evidence>
<feature type="transmembrane region" description="Helical" evidence="9">
    <location>
        <begin position="420"/>
        <end position="441"/>
    </location>
</feature>
<feature type="signal peptide" evidence="10">
    <location>
        <begin position="1"/>
        <end position="20"/>
    </location>
</feature>
<evidence type="ECO:0000256" key="10">
    <source>
        <dbReference type="SAM" id="SignalP"/>
    </source>
</evidence>
<keyword evidence="6 9" id="KW-0472">Membrane</keyword>
<evidence type="ECO:0000256" key="5">
    <source>
        <dbReference type="ARBA" id="ARBA00022989"/>
    </source>
</evidence>
<feature type="domain" description="Ionotropic glutamate receptor C-terminal" evidence="11">
    <location>
        <begin position="156"/>
        <end position="428"/>
    </location>
</feature>
<keyword evidence="13" id="KW-1185">Reference proteome</keyword>